<gene>
    <name evidence="1" type="ORF">2L372D_039</name>
</gene>
<sequence length="67" mass="7833">MGHYIIFDADDLGVTEEDTYEYVIDTIHTLCHHFVTKHSEFIGVKFHDGSVFKVKCRQTGHIDFKME</sequence>
<reference evidence="1 2" key="1">
    <citation type="submission" date="2019-04" db="EMBL/GenBank/DDBJ databases">
        <title>Nine Novel Phages from a Plateau Lake in Southwest China Provide Insights into Aeromonas Phage Diversity.</title>
        <authorList>
            <person name="Xiao W."/>
            <person name="Bai M."/>
            <person name="Wang Y."/>
            <person name="Cui X."/>
        </authorList>
    </citation>
    <scope>NUCLEOTIDE SEQUENCE [LARGE SCALE GENOMIC DNA]</scope>
</reference>
<proteinExistence type="predicted"/>
<protein>
    <submittedName>
        <fullName evidence="1">Uncharacterized protein</fullName>
    </submittedName>
</protein>
<accession>A0A4Y5TX18</accession>
<name>A0A4Y5TX18_9CAUD</name>
<dbReference type="Proteomes" id="UP000316128">
    <property type="component" value="Segment"/>
</dbReference>
<keyword evidence="2" id="KW-1185">Reference proteome</keyword>
<organism evidence="1 2">
    <name type="scientific">Aeromonas phage 2L372D</name>
    <dbReference type="NCBI Taxonomy" id="2588097"/>
    <lineage>
        <taxon>Viruses</taxon>
        <taxon>Duplodnaviria</taxon>
        <taxon>Heunggongvirae</taxon>
        <taxon>Uroviricota</taxon>
        <taxon>Caudoviricetes</taxon>
        <taxon>Plateaulakevirus</taxon>
        <taxon>Plateaulakevirus pv2L372D</taxon>
    </lineage>
</organism>
<evidence type="ECO:0000313" key="2">
    <source>
        <dbReference type="Proteomes" id="UP000316128"/>
    </source>
</evidence>
<evidence type="ECO:0000313" key="1">
    <source>
        <dbReference type="EMBL" id="QDB73953.1"/>
    </source>
</evidence>
<dbReference type="EMBL" id="MK804893">
    <property type="protein sequence ID" value="QDB73953.1"/>
    <property type="molecule type" value="Genomic_DNA"/>
</dbReference>